<dbReference type="PANTHER" id="PTHR37994">
    <property type="entry name" value="ARAE_2_N DOMAIN-CONTAINING PROTEIN-RELATED"/>
    <property type="match status" value="1"/>
</dbReference>
<feature type="domain" description="Integral membrane bound transporter" evidence="9">
    <location>
        <begin position="663"/>
        <end position="799"/>
    </location>
</feature>
<evidence type="ECO:0000313" key="11">
    <source>
        <dbReference type="Proteomes" id="UP000703269"/>
    </source>
</evidence>
<dbReference type="Proteomes" id="UP000703269">
    <property type="component" value="Unassembled WGS sequence"/>
</dbReference>
<feature type="domain" description="Putative ER transporter 6TM N-terminal" evidence="8">
    <location>
        <begin position="53"/>
        <end position="499"/>
    </location>
</feature>
<evidence type="ECO:0000256" key="5">
    <source>
        <dbReference type="SAM" id="MobiDB-lite"/>
    </source>
</evidence>
<feature type="transmembrane region" description="Helical" evidence="6">
    <location>
        <begin position="692"/>
        <end position="713"/>
    </location>
</feature>
<dbReference type="OrthoDB" id="2274698at2759"/>
<gene>
    <name evidence="10" type="ORF">PsYK624_085340</name>
</gene>
<feature type="region of interest" description="Disordered" evidence="5">
    <location>
        <begin position="1"/>
        <end position="43"/>
    </location>
</feature>
<dbReference type="PANTHER" id="PTHR37994:SF3">
    <property type="entry name" value="ER TRANSPORTER 6TM N-TERMINAL DOMAIN-CONTAINING PROTEIN"/>
    <property type="match status" value="1"/>
</dbReference>
<feature type="compositionally biased region" description="Polar residues" evidence="5">
    <location>
        <begin position="383"/>
        <end position="395"/>
    </location>
</feature>
<feature type="transmembrane region" description="Helical" evidence="6">
    <location>
        <begin position="116"/>
        <end position="138"/>
    </location>
</feature>
<comment type="subcellular location">
    <subcellularLocation>
        <location evidence="1">Membrane</location>
        <topology evidence="1">Multi-pass membrane protein</topology>
    </subcellularLocation>
</comment>
<keyword evidence="4 6" id="KW-0472">Membrane</keyword>
<evidence type="ECO:0000259" key="9">
    <source>
        <dbReference type="Pfam" id="PF13515"/>
    </source>
</evidence>
<organism evidence="10 11">
    <name type="scientific">Phanerochaete sordida</name>
    <dbReference type="NCBI Taxonomy" id="48140"/>
    <lineage>
        <taxon>Eukaryota</taxon>
        <taxon>Fungi</taxon>
        <taxon>Dikarya</taxon>
        <taxon>Basidiomycota</taxon>
        <taxon>Agaricomycotina</taxon>
        <taxon>Agaricomycetes</taxon>
        <taxon>Polyporales</taxon>
        <taxon>Phanerochaetaceae</taxon>
        <taxon>Phanerochaete</taxon>
    </lineage>
</organism>
<dbReference type="AlphaFoldDB" id="A0A9P3LEL6"/>
<keyword evidence="11" id="KW-1185">Reference proteome</keyword>
<feature type="compositionally biased region" description="Basic and acidic residues" evidence="5">
    <location>
        <begin position="603"/>
        <end position="613"/>
    </location>
</feature>
<reference evidence="10 11" key="1">
    <citation type="submission" date="2021-08" db="EMBL/GenBank/DDBJ databases">
        <title>Draft Genome Sequence of Phanerochaete sordida strain YK-624.</title>
        <authorList>
            <person name="Mori T."/>
            <person name="Dohra H."/>
            <person name="Suzuki T."/>
            <person name="Kawagishi H."/>
            <person name="Hirai H."/>
        </authorList>
    </citation>
    <scope>NUCLEOTIDE SEQUENCE [LARGE SCALE GENOMIC DNA]</scope>
    <source>
        <strain evidence="10 11">YK-624</strain>
    </source>
</reference>
<evidence type="ECO:0000256" key="2">
    <source>
        <dbReference type="ARBA" id="ARBA00022692"/>
    </source>
</evidence>
<feature type="transmembrane region" description="Helical" evidence="6">
    <location>
        <begin position="719"/>
        <end position="738"/>
    </location>
</feature>
<sequence>MSAPPPPAHEKGSPQLNGEKAAGRTSDSVRQPSLSAPEPAATSKQPLLDRLHLPAWVVTNLRSPRSRKVWLRCWVASFAAYVILLPNASLRELGNAAFFTILASFMVPANLPVQLFLFVLTTMVVGLCMGWAFGAAAMRAALAARNQEVLKASLQREAQSAAGLANPEALFQADIFAGKFLDTASSFVFAVFLGFGCFVFALIRSYAPKLMLLSIFGTIATDIFCSYGALFPFGQYTLLNSLLESIACYCAIAIVCIVFIFPETLNHATLVSTSALVGNLKNIIDLQHQILNASPEALAEGTPLAAKMQGLRVGVFMQIQQMIGSLKFIGAEFSWGKWNADDVKGLKEPLILLVNRAAAFHTFAKLAGHPISRGADHDLSREGSASSDTPASSITDAHGFTGDTPLLRQLRHKHSAAESAHAVRMHDLLPVIEDATAELRAACAAGLAATQAVLDSINTRRYARQGDRESGARLAALDAALEQLRGALAAFQDVRRRALLAPFGGVLADARAAPPAALRPGALPLRSLYVSFVFAANLVVCADAVRGLMEYVQLTAHARRRNRLWAPGGLRALARALVARGDTSDQAAGEDHAPQPDAEVKEEELPYRRDPDSRPPTNALQRLANRLHGLYKWTKTPEALFCFRYVLVSIALYIPAVVRTSAHFIYVNKGLWSLIMAQTTLNIFVSDQIFNYFTRLLGTFIGAVLGLLSWYIGDAKSNGSAYGSGATMAVFLVPLVFVRLFSPPQYLAGVLLGCATFALVQGYSWIDGHLHLVGNPGIGWDVAWRRFVNVIIGSAASFVLMMLPPKSGRKAVRLRNASTMSQLAFLYSDIMAAWISSGSARHAHGALAELLPDARRKFLALAAQLQAVKTQTAIARWEGSVRGAWPGDEYMRLASVQTDMMSSLALLASALAQIDPAMRVGFLQRTMAVNPNFIADVMATFSLVSQALRTGEPLPQAFHQNLLDRLHYHGTVGRHTYTTADGGANDATHRNHLDAIDQYEFMFYATAICAVFQIVEGLDELRSITTRLCGEIPLQGWTKWKAEYDESHVMNP</sequence>
<feature type="transmembrane region" description="Helical" evidence="6">
    <location>
        <begin position="93"/>
        <end position="109"/>
    </location>
</feature>
<dbReference type="GO" id="GO:0016020">
    <property type="term" value="C:membrane"/>
    <property type="evidence" value="ECO:0007669"/>
    <property type="project" value="UniProtKB-SubCell"/>
</dbReference>
<proteinExistence type="predicted"/>
<dbReference type="Pfam" id="PF10334">
    <property type="entry name" value="BRE4"/>
    <property type="match status" value="1"/>
</dbReference>
<protein>
    <submittedName>
        <fullName evidence="10">Fusaric acid resistance protein-like domain containing protein</fullName>
    </submittedName>
</protein>
<feature type="domain" description="DUF2421" evidence="7">
    <location>
        <begin position="805"/>
        <end position="1031"/>
    </location>
</feature>
<feature type="transmembrane region" description="Helical" evidence="6">
    <location>
        <begin position="639"/>
        <end position="658"/>
    </location>
</feature>
<dbReference type="InterPro" id="IPR018823">
    <property type="entry name" value="ArAE_2_N"/>
</dbReference>
<name>A0A9P3LEL6_9APHY</name>
<evidence type="ECO:0000313" key="10">
    <source>
        <dbReference type="EMBL" id="GJE92380.1"/>
    </source>
</evidence>
<evidence type="ECO:0000259" key="7">
    <source>
        <dbReference type="Pfam" id="PF10334"/>
    </source>
</evidence>
<evidence type="ECO:0000256" key="1">
    <source>
        <dbReference type="ARBA" id="ARBA00004141"/>
    </source>
</evidence>
<feature type="transmembrane region" description="Helical" evidence="6">
    <location>
        <begin position="210"/>
        <end position="230"/>
    </location>
</feature>
<dbReference type="InterPro" id="IPR018820">
    <property type="entry name" value="BRE4-related_DUF2421"/>
</dbReference>
<dbReference type="EMBL" id="BPQB01000026">
    <property type="protein sequence ID" value="GJE92380.1"/>
    <property type="molecule type" value="Genomic_DNA"/>
</dbReference>
<keyword evidence="2 6" id="KW-0812">Transmembrane</keyword>
<dbReference type="Pfam" id="PF13515">
    <property type="entry name" value="FUSC_2"/>
    <property type="match status" value="1"/>
</dbReference>
<feature type="transmembrane region" description="Helical" evidence="6">
    <location>
        <begin position="242"/>
        <end position="261"/>
    </location>
</feature>
<feature type="transmembrane region" description="Helical" evidence="6">
    <location>
        <begin position="69"/>
        <end position="87"/>
    </location>
</feature>
<evidence type="ECO:0000256" key="6">
    <source>
        <dbReference type="SAM" id="Phobius"/>
    </source>
</evidence>
<evidence type="ECO:0000256" key="3">
    <source>
        <dbReference type="ARBA" id="ARBA00022989"/>
    </source>
</evidence>
<dbReference type="InterPro" id="IPR049453">
    <property type="entry name" value="Memb_transporter_dom"/>
</dbReference>
<feature type="region of interest" description="Disordered" evidence="5">
    <location>
        <begin position="374"/>
        <end position="398"/>
    </location>
</feature>
<feature type="region of interest" description="Disordered" evidence="5">
    <location>
        <begin position="584"/>
        <end position="618"/>
    </location>
</feature>
<evidence type="ECO:0000256" key="4">
    <source>
        <dbReference type="ARBA" id="ARBA00023136"/>
    </source>
</evidence>
<feature type="transmembrane region" description="Helical" evidence="6">
    <location>
        <begin position="786"/>
        <end position="803"/>
    </location>
</feature>
<accession>A0A9P3LEL6</accession>
<feature type="compositionally biased region" description="Polar residues" evidence="5">
    <location>
        <begin position="25"/>
        <end position="34"/>
    </location>
</feature>
<comment type="caution">
    <text evidence="10">The sequence shown here is derived from an EMBL/GenBank/DDBJ whole genome shotgun (WGS) entry which is preliminary data.</text>
</comment>
<evidence type="ECO:0000259" key="8">
    <source>
        <dbReference type="Pfam" id="PF10337"/>
    </source>
</evidence>
<feature type="transmembrane region" description="Helical" evidence="6">
    <location>
        <begin position="184"/>
        <end position="203"/>
    </location>
</feature>
<keyword evidence="3 6" id="KW-1133">Transmembrane helix</keyword>
<dbReference type="Pfam" id="PF10337">
    <property type="entry name" value="ArAE_2_N"/>
    <property type="match status" value="1"/>
</dbReference>
<feature type="transmembrane region" description="Helical" evidence="6">
    <location>
        <begin position="745"/>
        <end position="766"/>
    </location>
</feature>